<dbReference type="EMBL" id="MF417929">
    <property type="protein sequence ID" value="ASN71603.1"/>
    <property type="molecule type" value="Genomic_DNA"/>
</dbReference>
<protein>
    <recommendedName>
        <fullName evidence="3">Pyocin activator protein PrtN</fullName>
    </recommendedName>
</protein>
<dbReference type="InterPro" id="IPR020518">
    <property type="entry name" value="Tscrpt_reg_PrtN"/>
</dbReference>
<name>A0A2H4JC88_9CAUD</name>
<evidence type="ECO:0008006" key="3">
    <source>
        <dbReference type="Google" id="ProtNLM"/>
    </source>
</evidence>
<evidence type="ECO:0000313" key="2">
    <source>
        <dbReference type="Proteomes" id="UP000887440"/>
    </source>
</evidence>
<dbReference type="GO" id="GO:0006355">
    <property type="term" value="P:regulation of DNA-templated transcription"/>
    <property type="evidence" value="ECO:0007669"/>
    <property type="project" value="InterPro"/>
</dbReference>
<accession>A0A2H4JC88</accession>
<gene>
    <name evidence="1" type="ORF">2F1_2</name>
</gene>
<dbReference type="Pfam" id="PF11112">
    <property type="entry name" value="PyocinActivator"/>
    <property type="match status" value="1"/>
</dbReference>
<proteinExistence type="predicted"/>
<sequence>MKNALDQFDSSFLLAMKYKLPVVTLETVVADFMPYLKIETAKKRASKQDLPFPAFKAEQNSKAGWLVKITDVAIWLDSEHAISAKDWNNMKSSQRD</sequence>
<dbReference type="Proteomes" id="UP000887440">
    <property type="component" value="Segment"/>
</dbReference>
<evidence type="ECO:0000313" key="1">
    <source>
        <dbReference type="EMBL" id="ASN71603.1"/>
    </source>
</evidence>
<organism evidence="1 2">
    <name type="scientific">Uncultured Caudovirales phage clone 2F_1</name>
    <dbReference type="NCBI Taxonomy" id="2992576"/>
    <lineage>
        <taxon>Viruses</taxon>
        <taxon>Duplodnaviria</taxon>
        <taxon>Heunggongvirae</taxon>
        <taxon>Uroviricota</taxon>
        <taxon>Caudoviricetes</taxon>
        <taxon>Peduoviridae</taxon>
        <taxon>Bracchivirus</taxon>
        <taxon>Bracchivirus U2F1</taxon>
    </lineage>
</organism>
<reference evidence="1 2" key="1">
    <citation type="submission" date="2017-06" db="EMBL/GenBank/DDBJ databases">
        <title>Novel phages from South African skin metaviromes.</title>
        <authorList>
            <person name="van Zyl L.J."/>
            <person name="Abrahams Y."/>
            <person name="Stander E.A."/>
            <person name="Kirby B.M."/>
            <person name="Clavaud C."/>
            <person name="Farcet C."/>
            <person name="Breton L."/>
            <person name="Trindade M.I."/>
        </authorList>
    </citation>
    <scope>NUCLEOTIDE SEQUENCE [LARGE SCALE GENOMIC DNA]</scope>
</reference>
<keyword evidence="2" id="KW-1185">Reference proteome</keyword>